<evidence type="ECO:0000259" key="2">
    <source>
        <dbReference type="Pfam" id="PF13514"/>
    </source>
</evidence>
<dbReference type="InterPro" id="IPR038734">
    <property type="entry name" value="YhaN_AAA"/>
</dbReference>
<gene>
    <name evidence="3" type="ORF">BBI15_00995</name>
</gene>
<keyword evidence="4" id="KW-1185">Reference proteome</keyword>
<dbReference type="OrthoDB" id="9764467at2"/>
<feature type="coiled-coil region" evidence="1">
    <location>
        <begin position="583"/>
        <end position="610"/>
    </location>
</feature>
<evidence type="ECO:0000313" key="4">
    <source>
        <dbReference type="Proteomes" id="UP000092650"/>
    </source>
</evidence>
<feature type="coiled-coil region" evidence="1">
    <location>
        <begin position="635"/>
        <end position="683"/>
    </location>
</feature>
<sequence length="945" mass="107784">MKLEKLIIYGFGRHENRTINLNKPMAVFYGMNEAGKTTIQQFVLQILFGFSARSQPHKRYEPKAGGKYGGQLQLSDPVHGRVVIERTAGKSAGDVTLWFEDGRRGGEAELSELLRGYDRASYEAIYSFSVHELQDLDQMTEQELTRTLLSSGTAGVDHAGRMESQLEREMGELFKKGGKLPLINRLTEELRELEAELRDYKLRADTFRPATERLEQIKQRLGELDRAENIIVQGIKEAEKWQQAAPLLARKQQLERLAENGPVNFPESGIRQYERLLDQKNELQAESAFLENELARLKPVGDLPETDSLADLLGREAEWHQMDSSLKVKEEERSRLQDDLGRLLKLCGMTQEQALSADASLEQEERLKSILQALQSAEQEQAFRQRRLAEERERLSEAEHALKQYLEAEPPEEQRQRAERWADIEPQLALAKAQRKRQAGTAANNRLAQFLLGAIGVVGLAIAAVSADAFTGVLAAMALGASAWLWWRDRKSPDGSAHDELVERYAGKEAEYEALLTKLAEYDKGLDERFDAIESSKRKIAALPQTNSSPELQEYRSLLRSLGFPEETSRATVLTVFDKLRDVHTAASRLERISGEIGKLENEREAWLDQAQRACGKPASASNVISVLRAEWETRQQKLQNAGKIREKKRQLEEQSRKCGERLAKLSEALEELFTRAAVADEDSFYRAAKRSEQANSAQEQLRVIQSQLSVIGEVEKPAALADGRVDAEQFLGRLQRQLDELREERQSLWEEQAEKLQLTRHLLSDEGHALKLQELEMKKAEFQDAAKEWAVNRAIVEVFKQTMDELKETKLPAVLRRSESYFTQLTGGDYVRLLLSREGNFEALRKDGLRFRVIELSQATKEQAYLALRFALASSLKESHPFPIIMDDPFVHFDRRRRRQVIKLVEELQANHQFIYFTCHEEMREAWPSAQQIDVANPERSIQA</sequence>
<dbReference type="SUPFAM" id="SSF52540">
    <property type="entry name" value="P-loop containing nucleoside triphosphate hydrolases"/>
    <property type="match status" value="1"/>
</dbReference>
<feature type="coiled-coil region" evidence="1">
    <location>
        <begin position="326"/>
        <end position="408"/>
    </location>
</feature>
<dbReference type="Proteomes" id="UP000092650">
    <property type="component" value="Chromosome"/>
</dbReference>
<dbReference type="InterPro" id="IPR027417">
    <property type="entry name" value="P-loop_NTPase"/>
</dbReference>
<proteinExistence type="predicted"/>
<protein>
    <recommendedName>
        <fullName evidence="2">YhaN AAA domain-containing protein</fullName>
    </recommendedName>
</protein>
<keyword evidence="1" id="KW-0175">Coiled coil</keyword>
<dbReference type="RefSeq" id="WP_068868669.1">
    <property type="nucleotide sequence ID" value="NZ_CP016539.2"/>
</dbReference>
<dbReference type="KEGG" id="ppla:BBI15_00995"/>
<dbReference type="PANTHER" id="PTHR41259:SF1">
    <property type="entry name" value="DOUBLE-STRAND BREAK REPAIR RAD50 ATPASE, PUTATIVE-RELATED"/>
    <property type="match status" value="1"/>
</dbReference>
<dbReference type="EMBL" id="CP016539">
    <property type="protein sequence ID" value="ANU18903.1"/>
    <property type="molecule type" value="Genomic_DNA"/>
</dbReference>
<feature type="coiled-coil region" evidence="1">
    <location>
        <begin position="725"/>
        <end position="793"/>
    </location>
</feature>
<evidence type="ECO:0000256" key="1">
    <source>
        <dbReference type="SAM" id="Coils"/>
    </source>
</evidence>
<reference evidence="3" key="1">
    <citation type="submission" date="2016-10" db="EMBL/GenBank/DDBJ databases">
        <authorList>
            <person name="See-Too W.S."/>
        </authorList>
    </citation>
    <scope>NUCLEOTIDE SEQUENCE [LARGE SCALE GENOMIC DNA]</scope>
    <source>
        <strain evidence="3">DSM 23997</strain>
    </source>
</reference>
<dbReference type="STRING" id="1038856.BBI15_00995"/>
<dbReference type="Gene3D" id="3.40.50.300">
    <property type="entry name" value="P-loop containing nucleotide triphosphate hydrolases"/>
    <property type="match status" value="2"/>
</dbReference>
<evidence type="ECO:0000313" key="3">
    <source>
        <dbReference type="EMBL" id="ANU18903.1"/>
    </source>
</evidence>
<dbReference type="PANTHER" id="PTHR41259">
    <property type="entry name" value="DOUBLE-STRAND BREAK REPAIR RAD50 ATPASE, PUTATIVE-RELATED"/>
    <property type="match status" value="1"/>
</dbReference>
<organism evidence="3 4">
    <name type="scientific">Planococcus plakortidis</name>
    <dbReference type="NCBI Taxonomy" id="1038856"/>
    <lineage>
        <taxon>Bacteria</taxon>
        <taxon>Bacillati</taxon>
        <taxon>Bacillota</taxon>
        <taxon>Bacilli</taxon>
        <taxon>Bacillales</taxon>
        <taxon>Caryophanaceae</taxon>
        <taxon>Planococcus</taxon>
    </lineage>
</organism>
<accession>A0A1C7E4J2</accession>
<dbReference type="AlphaFoldDB" id="A0A1C7E4J2"/>
<dbReference type="Pfam" id="PF13514">
    <property type="entry name" value="AAA_27"/>
    <property type="match status" value="1"/>
</dbReference>
<feature type="domain" description="YhaN AAA" evidence="2">
    <location>
        <begin position="1"/>
        <end position="206"/>
    </location>
</feature>
<name>A0A1C7E4J2_9BACL</name>